<feature type="compositionally biased region" description="Gly residues" evidence="1">
    <location>
        <begin position="12"/>
        <end position="21"/>
    </location>
</feature>
<reference evidence="2" key="1">
    <citation type="submission" date="2025-08" db="UniProtKB">
        <authorList>
            <consortium name="Ensembl"/>
        </authorList>
    </citation>
    <scope>IDENTIFICATION</scope>
</reference>
<keyword evidence="3" id="KW-1185">Reference proteome</keyword>
<dbReference type="InterPro" id="IPR012675">
    <property type="entry name" value="Beta-grasp_dom_sf"/>
</dbReference>
<name>A0A3Q1GS37_9TELE</name>
<dbReference type="AlphaFoldDB" id="A0A3Q1GS37"/>
<proteinExistence type="predicted"/>
<dbReference type="Gene3D" id="3.10.20.30">
    <property type="match status" value="1"/>
</dbReference>
<dbReference type="Proteomes" id="UP000257200">
    <property type="component" value="Unplaced"/>
</dbReference>
<evidence type="ECO:0000313" key="3">
    <source>
        <dbReference type="Proteomes" id="UP000257200"/>
    </source>
</evidence>
<dbReference type="Ensembl" id="ENSAPOT00000034404.1">
    <property type="protein sequence ID" value="ENSAPOP00000033243.1"/>
    <property type="gene ID" value="ENSAPOG00000021704.1"/>
</dbReference>
<feature type="region of interest" description="Disordered" evidence="1">
    <location>
        <begin position="1"/>
        <end position="33"/>
    </location>
</feature>
<dbReference type="STRING" id="80966.ENSAPOP00000033243"/>
<organism evidence="2 3">
    <name type="scientific">Acanthochromis polyacanthus</name>
    <name type="common">spiny chromis</name>
    <dbReference type="NCBI Taxonomy" id="80966"/>
    <lineage>
        <taxon>Eukaryota</taxon>
        <taxon>Metazoa</taxon>
        <taxon>Chordata</taxon>
        <taxon>Craniata</taxon>
        <taxon>Vertebrata</taxon>
        <taxon>Euteleostomi</taxon>
        <taxon>Actinopterygii</taxon>
        <taxon>Neopterygii</taxon>
        <taxon>Teleostei</taxon>
        <taxon>Neoteleostei</taxon>
        <taxon>Acanthomorphata</taxon>
        <taxon>Ovalentaria</taxon>
        <taxon>Pomacentridae</taxon>
        <taxon>Acanthochromis</taxon>
    </lineage>
</organism>
<accession>A0A3Q1GS37</accession>
<protein>
    <recommendedName>
        <fullName evidence="4">TGS domain-containing protein</fullName>
    </recommendedName>
</protein>
<evidence type="ECO:0008006" key="4">
    <source>
        <dbReference type="Google" id="ProtNLM"/>
    </source>
</evidence>
<dbReference type="InParanoid" id="A0A3Q1GS37"/>
<evidence type="ECO:0000256" key="1">
    <source>
        <dbReference type="SAM" id="MobiDB-lite"/>
    </source>
</evidence>
<sequence length="96" mass="9870">APVPTAAPPAGSAGGAAAGGDAGREAAGGQLNPWPGYVADRLSLYEQLKRESDALLAKKAADSKPITVELPDGQKVAGKAWVTTPYQLACDIRDRR</sequence>
<reference evidence="2" key="2">
    <citation type="submission" date="2025-09" db="UniProtKB">
        <authorList>
            <consortium name="Ensembl"/>
        </authorList>
    </citation>
    <scope>IDENTIFICATION</scope>
</reference>
<evidence type="ECO:0000313" key="2">
    <source>
        <dbReference type="Ensembl" id="ENSAPOP00000033243.1"/>
    </source>
</evidence>